<evidence type="ECO:0000313" key="8">
    <source>
        <dbReference type="Proteomes" id="UP001597343"/>
    </source>
</evidence>
<gene>
    <name evidence="7" type="primary">thiO</name>
    <name evidence="7" type="ORF">ACFSOY_16225</name>
</gene>
<evidence type="ECO:0000256" key="3">
    <source>
        <dbReference type="ARBA" id="ARBA00023002"/>
    </source>
</evidence>
<reference evidence="8" key="1">
    <citation type="journal article" date="2019" name="Int. J. Syst. Evol. Microbiol.">
        <title>The Global Catalogue of Microorganisms (GCM) 10K type strain sequencing project: providing services to taxonomists for standard genome sequencing and annotation.</title>
        <authorList>
            <consortium name="The Broad Institute Genomics Platform"/>
            <consortium name="The Broad Institute Genome Sequencing Center for Infectious Disease"/>
            <person name="Wu L."/>
            <person name="Ma J."/>
        </authorList>
    </citation>
    <scope>NUCLEOTIDE SEQUENCE [LARGE SCALE GENOMIC DNA]</scope>
    <source>
        <strain evidence="8">CGMCC 1.13574</strain>
    </source>
</reference>
<comment type="catalytic activity">
    <reaction evidence="4">
        <text>glycine + O2 + H2O = glyoxylate + H2O2 + NH4(+)</text>
        <dbReference type="Rhea" id="RHEA:11532"/>
        <dbReference type="ChEBI" id="CHEBI:15377"/>
        <dbReference type="ChEBI" id="CHEBI:15379"/>
        <dbReference type="ChEBI" id="CHEBI:16240"/>
        <dbReference type="ChEBI" id="CHEBI:28938"/>
        <dbReference type="ChEBI" id="CHEBI:36655"/>
        <dbReference type="ChEBI" id="CHEBI:57305"/>
        <dbReference type="EC" id="1.4.3.19"/>
    </reaction>
</comment>
<accession>A0ABW5A1L9</accession>
<keyword evidence="3 7" id="KW-0560">Oxidoreductase</keyword>
<dbReference type="InterPro" id="IPR006076">
    <property type="entry name" value="FAD-dep_OxRdtase"/>
</dbReference>
<dbReference type="InterPro" id="IPR012727">
    <property type="entry name" value="Gly_oxidase_ThiO"/>
</dbReference>
<evidence type="ECO:0000256" key="4">
    <source>
        <dbReference type="ARBA" id="ARBA00049872"/>
    </source>
</evidence>
<dbReference type="EMBL" id="JBHUIO010000011">
    <property type="protein sequence ID" value="MFD2171509.1"/>
    <property type="molecule type" value="Genomic_DNA"/>
</dbReference>
<evidence type="ECO:0000256" key="1">
    <source>
        <dbReference type="ARBA" id="ARBA00004948"/>
    </source>
</evidence>
<keyword evidence="2" id="KW-0784">Thiamine biosynthesis</keyword>
<evidence type="ECO:0000256" key="5">
    <source>
        <dbReference type="ARBA" id="ARBA00050018"/>
    </source>
</evidence>
<dbReference type="PANTHER" id="PTHR13847:SF289">
    <property type="entry name" value="GLYCINE OXIDASE"/>
    <property type="match status" value="1"/>
</dbReference>
<dbReference type="RefSeq" id="WP_386048394.1">
    <property type="nucleotide sequence ID" value="NZ_JBHUIO010000011.1"/>
</dbReference>
<name>A0ABW5A1L9_9BACL</name>
<dbReference type="PANTHER" id="PTHR13847">
    <property type="entry name" value="SARCOSINE DEHYDROGENASE-RELATED"/>
    <property type="match status" value="1"/>
</dbReference>
<comment type="pathway">
    <text evidence="1">Cofactor biosynthesis; thiamine diphosphate biosynthesis.</text>
</comment>
<dbReference type="EC" id="1.4.3.19" evidence="5"/>
<protein>
    <recommendedName>
        <fullName evidence="5">glycine oxidase</fullName>
        <ecNumber evidence="5">1.4.3.19</ecNumber>
    </recommendedName>
</protein>
<keyword evidence="8" id="KW-1185">Reference proteome</keyword>
<evidence type="ECO:0000256" key="2">
    <source>
        <dbReference type="ARBA" id="ARBA00022977"/>
    </source>
</evidence>
<dbReference type="SUPFAM" id="SSF51905">
    <property type="entry name" value="FAD/NAD(P)-binding domain"/>
    <property type="match status" value="1"/>
</dbReference>
<dbReference type="NCBIfam" id="TIGR02352">
    <property type="entry name" value="thiamin_ThiO"/>
    <property type="match status" value="1"/>
</dbReference>
<organism evidence="7 8">
    <name type="scientific">Tumebacillus lipolyticus</name>
    <dbReference type="NCBI Taxonomy" id="1280370"/>
    <lineage>
        <taxon>Bacteria</taxon>
        <taxon>Bacillati</taxon>
        <taxon>Bacillota</taxon>
        <taxon>Bacilli</taxon>
        <taxon>Bacillales</taxon>
        <taxon>Alicyclobacillaceae</taxon>
        <taxon>Tumebacillus</taxon>
    </lineage>
</organism>
<proteinExistence type="predicted"/>
<dbReference type="GO" id="GO:0043799">
    <property type="term" value="F:glycine oxidase activity"/>
    <property type="evidence" value="ECO:0007669"/>
    <property type="project" value="UniProtKB-EC"/>
</dbReference>
<dbReference type="Proteomes" id="UP001597343">
    <property type="component" value="Unassembled WGS sequence"/>
</dbReference>
<dbReference type="InterPro" id="IPR036188">
    <property type="entry name" value="FAD/NAD-bd_sf"/>
</dbReference>
<feature type="domain" description="FAD dependent oxidoreductase" evidence="6">
    <location>
        <begin position="9"/>
        <end position="355"/>
    </location>
</feature>
<evidence type="ECO:0000313" key="7">
    <source>
        <dbReference type="EMBL" id="MFD2171509.1"/>
    </source>
</evidence>
<dbReference type="PROSITE" id="PS51257">
    <property type="entry name" value="PROKAR_LIPOPROTEIN"/>
    <property type="match status" value="1"/>
</dbReference>
<dbReference type="Gene3D" id="3.50.50.60">
    <property type="entry name" value="FAD/NAD(P)-binding domain"/>
    <property type="match status" value="1"/>
</dbReference>
<dbReference type="Pfam" id="PF01266">
    <property type="entry name" value="DAO"/>
    <property type="match status" value="1"/>
</dbReference>
<dbReference type="Gene3D" id="3.30.9.10">
    <property type="entry name" value="D-Amino Acid Oxidase, subunit A, domain 2"/>
    <property type="match status" value="1"/>
</dbReference>
<comment type="caution">
    <text evidence="7">The sequence shown here is derived from an EMBL/GenBank/DDBJ whole genome shotgun (WGS) entry which is preliminary data.</text>
</comment>
<sequence length="387" mass="41383">MTGTRYQTDALIIGGGVIGCAIAYELAKAGVKALVLEKETLGSQSTRAGAGMLGAQVEMMEPGPFFELGIKSRALFPNLQEELRELSGIDMELQTPGIFRVAVDEADRAALLARQSWQTAAGQRAVWFEDEELRSELGDLLTPKFGALYLPDDHQVRNPQLLLALAASAKRLGVQFIEQTAMVGFLEENGAVVGVKTIEGEVRANRVILAAGAWTGLIANQLGLELPIYPVRGQSFLLDSFAPPTPFTIYTHGCYILPKRNGQVYVGATEEPQAGFDRRPNLRSLAVLSTQAINLFPSIGQLPFAAPLAGLRPGSRDGLPFLGPVPGIEGLYLASGHFRNGVLLSAITGRVIAELLTGNAPSVDLTPFAVDRKVVPQTADTTPTHSI</sequence>
<dbReference type="SUPFAM" id="SSF54373">
    <property type="entry name" value="FAD-linked reductases, C-terminal domain"/>
    <property type="match status" value="1"/>
</dbReference>
<evidence type="ECO:0000259" key="6">
    <source>
        <dbReference type="Pfam" id="PF01266"/>
    </source>
</evidence>